<proteinExistence type="predicted"/>
<evidence type="ECO:0000313" key="2">
    <source>
        <dbReference type="Proteomes" id="UP000265520"/>
    </source>
</evidence>
<dbReference type="AlphaFoldDB" id="A0A392QAE3"/>
<name>A0A392QAE3_9FABA</name>
<accession>A0A392QAE3</accession>
<keyword evidence="2" id="KW-1185">Reference proteome</keyword>
<reference evidence="1 2" key="1">
    <citation type="journal article" date="2018" name="Front. Plant Sci.">
        <title>Red Clover (Trifolium pratense) and Zigzag Clover (T. medium) - A Picture of Genomic Similarities and Differences.</title>
        <authorList>
            <person name="Dluhosova J."/>
            <person name="Istvanek J."/>
            <person name="Nedelnik J."/>
            <person name="Repkova J."/>
        </authorList>
    </citation>
    <scope>NUCLEOTIDE SEQUENCE [LARGE SCALE GENOMIC DNA]</scope>
    <source>
        <strain evidence="2">cv. 10/8</strain>
        <tissue evidence="1">Leaf</tissue>
    </source>
</reference>
<feature type="non-terminal residue" evidence="1">
    <location>
        <position position="1"/>
    </location>
</feature>
<sequence length="53" mass="5946">SECSSDLMTPFVLSCKLVTLDCISNAGELLCRLDNAPVSIVYHQRVKQQSRYI</sequence>
<protein>
    <submittedName>
        <fullName evidence="1">Uncharacterized protein</fullName>
    </submittedName>
</protein>
<comment type="caution">
    <text evidence="1">The sequence shown here is derived from an EMBL/GenBank/DDBJ whole genome shotgun (WGS) entry which is preliminary data.</text>
</comment>
<organism evidence="1 2">
    <name type="scientific">Trifolium medium</name>
    <dbReference type="NCBI Taxonomy" id="97028"/>
    <lineage>
        <taxon>Eukaryota</taxon>
        <taxon>Viridiplantae</taxon>
        <taxon>Streptophyta</taxon>
        <taxon>Embryophyta</taxon>
        <taxon>Tracheophyta</taxon>
        <taxon>Spermatophyta</taxon>
        <taxon>Magnoliopsida</taxon>
        <taxon>eudicotyledons</taxon>
        <taxon>Gunneridae</taxon>
        <taxon>Pentapetalae</taxon>
        <taxon>rosids</taxon>
        <taxon>fabids</taxon>
        <taxon>Fabales</taxon>
        <taxon>Fabaceae</taxon>
        <taxon>Papilionoideae</taxon>
        <taxon>50 kb inversion clade</taxon>
        <taxon>NPAAA clade</taxon>
        <taxon>Hologalegina</taxon>
        <taxon>IRL clade</taxon>
        <taxon>Trifolieae</taxon>
        <taxon>Trifolium</taxon>
    </lineage>
</organism>
<dbReference type="EMBL" id="LXQA010123355">
    <property type="protein sequence ID" value="MCI21114.1"/>
    <property type="molecule type" value="Genomic_DNA"/>
</dbReference>
<evidence type="ECO:0000313" key="1">
    <source>
        <dbReference type="EMBL" id="MCI21114.1"/>
    </source>
</evidence>
<dbReference type="Proteomes" id="UP000265520">
    <property type="component" value="Unassembled WGS sequence"/>
</dbReference>